<accession>A0ACC1HQM9</accession>
<name>A0ACC1HQM9_9FUNG</name>
<gene>
    <name evidence="1" type="ORF">EV182_003211</name>
</gene>
<proteinExistence type="predicted"/>
<sequence length="733" mass="82875">MDKETFDCPLVLKVLSKAWPNMDTNAKDKIFNMLCGPAQDSTPEEETPGPADVHEVTKAMEDITIDTPQKPTTISKKTKSVLTKQDQSLKLDKDRKARIVGVLRGCMVSNSICEMVDLMGCSNKYYKFTNKHEAVIAELAKFLPKALGPKEEDQQADFMPFLTCVIDKANEIWCLNGPTTDLPHKYYVYDMHKYSPDDIALKPDVLVSTDRHVRLDTAELLVKFNKSEERGAVTSWEDIPDLYIKLGKYASDAWEGQPTRRFIPILLVHGLQVDLFMFARKKIYRTNIGSAIAGNPSNKDVIGLLLFLFSSEKKNLGVILPHMDSTWAVLFSAPYQGLFCQRLSIEANKKTKIQQWRQQQQHQPTSPHPNNLITSHFEIDSVMGARQAPFISQSAYLARGTFVDSSGKRTKAVLKLVWQRRICQTEGEAYGVLHWRKVPHVPELLLSGYLGEWDGRVLWCLVIADAGQSLSEYHVKDLNARRDPELLRRIVTTVTQCLWDTSQAGVYHRDISCDNVCVDEDGTVRVIDWGCAKVELKALKAYRMQLKETFPGNPSLSSLPSAKKIVAEEEMLDPFIGNTYFLSIRMHLHYYPRGMVDDLESLLYVLICFVVKDQFKFKISAPVWGGDQRGDRLSLKKAAAFIDIDHFYNWVGLSDLDPLNQRDQACLDPLKTLARRLFLGQDGATSILSNLLNTEEDPRIAYGPEHWLSCQAQLVKPSDSEMAPAGHQSQSPE</sequence>
<comment type="caution">
    <text evidence="1">The sequence shown here is derived from an EMBL/GenBank/DDBJ whole genome shotgun (WGS) entry which is preliminary data.</text>
</comment>
<evidence type="ECO:0000313" key="1">
    <source>
        <dbReference type="EMBL" id="KAJ1678860.1"/>
    </source>
</evidence>
<dbReference type="EMBL" id="JAMZIH010000798">
    <property type="protein sequence ID" value="KAJ1678860.1"/>
    <property type="molecule type" value="Genomic_DNA"/>
</dbReference>
<evidence type="ECO:0000313" key="2">
    <source>
        <dbReference type="Proteomes" id="UP001145114"/>
    </source>
</evidence>
<dbReference type="Proteomes" id="UP001145114">
    <property type="component" value="Unassembled WGS sequence"/>
</dbReference>
<keyword evidence="2" id="KW-1185">Reference proteome</keyword>
<organism evidence="1 2">
    <name type="scientific">Spiromyces aspiralis</name>
    <dbReference type="NCBI Taxonomy" id="68401"/>
    <lineage>
        <taxon>Eukaryota</taxon>
        <taxon>Fungi</taxon>
        <taxon>Fungi incertae sedis</taxon>
        <taxon>Zoopagomycota</taxon>
        <taxon>Kickxellomycotina</taxon>
        <taxon>Kickxellomycetes</taxon>
        <taxon>Kickxellales</taxon>
        <taxon>Kickxellaceae</taxon>
        <taxon>Spiromyces</taxon>
    </lineage>
</organism>
<protein>
    <submittedName>
        <fullName evidence="1">Uncharacterized protein</fullName>
    </submittedName>
</protein>
<reference evidence="1" key="1">
    <citation type="submission" date="2022-06" db="EMBL/GenBank/DDBJ databases">
        <title>Phylogenomic reconstructions and comparative analyses of Kickxellomycotina fungi.</title>
        <authorList>
            <person name="Reynolds N.K."/>
            <person name="Stajich J.E."/>
            <person name="Barry K."/>
            <person name="Grigoriev I.V."/>
            <person name="Crous P."/>
            <person name="Smith M.E."/>
        </authorList>
    </citation>
    <scope>NUCLEOTIDE SEQUENCE</scope>
    <source>
        <strain evidence="1">RSA 2271</strain>
    </source>
</reference>